<keyword evidence="2" id="KW-1185">Reference proteome</keyword>
<name>A0A8T4IQA1_9ACTN</name>
<comment type="caution">
    <text evidence="1">The sequence shown here is derived from an EMBL/GenBank/DDBJ whole genome shotgun (WGS) entry which is preliminary data.</text>
</comment>
<reference evidence="1" key="1">
    <citation type="submission" date="2021-04" db="EMBL/GenBank/DDBJ databases">
        <title>Sequencing of actinobacteria type strains.</title>
        <authorList>
            <person name="Nguyen G.-S."/>
            <person name="Wentzel A."/>
        </authorList>
    </citation>
    <scope>NUCLEOTIDE SEQUENCE</scope>
    <source>
        <strain evidence="1">DSM 42095</strain>
    </source>
</reference>
<organism evidence="1 2">
    <name type="scientific">Streptomyces daliensis</name>
    <dbReference type="NCBI Taxonomy" id="299421"/>
    <lineage>
        <taxon>Bacteria</taxon>
        <taxon>Bacillati</taxon>
        <taxon>Actinomycetota</taxon>
        <taxon>Actinomycetes</taxon>
        <taxon>Kitasatosporales</taxon>
        <taxon>Streptomycetaceae</taxon>
        <taxon>Streptomyces</taxon>
    </lineage>
</organism>
<gene>
    <name evidence="1" type="ORF">KDA82_02665</name>
</gene>
<accession>A0A8T4IQA1</accession>
<sequence>MPTIKINPARYSQFGPAEGSIFCLITNRELENELEIVKEAPYSEYRTIFIGKGDDFEAMLADGTIPQRSHSLVISPYRFFESPSEEALGQNRKLMGMACNSTPADLGIIRHFIGVIENTSAKEQGEFSDRFFELAESTDHLVYVDERHGTRAVLDHLADGLIWNQQAGPLEWGEQQIVPSGEISVLPMQIVEFDEKLHLPLEGSIAFRGFPILHSGTPSFIRKDQARLSGKLAGLEHEAMVCDVAKGTITSLRPFRKEGTEVAKVFEAMFEIDSRYTLVWEIGHALNTSLDILPGNHAMNEVYGGERGCLHWGLGLTPFTQYHLDIISPDTTVYTESGEVVLGDKGGAPSVRMAAVA</sequence>
<evidence type="ECO:0000313" key="1">
    <source>
        <dbReference type="EMBL" id="MBR7671957.1"/>
    </source>
</evidence>
<evidence type="ECO:0000313" key="2">
    <source>
        <dbReference type="Proteomes" id="UP000675554"/>
    </source>
</evidence>
<dbReference type="Proteomes" id="UP000675554">
    <property type="component" value="Unassembled WGS sequence"/>
</dbReference>
<proteinExistence type="predicted"/>
<dbReference type="AlphaFoldDB" id="A0A8T4IQA1"/>
<protein>
    <submittedName>
        <fullName evidence="1">Uncharacterized protein</fullName>
    </submittedName>
</protein>
<dbReference type="EMBL" id="JAGSMN010000053">
    <property type="protein sequence ID" value="MBR7671957.1"/>
    <property type="molecule type" value="Genomic_DNA"/>
</dbReference>